<dbReference type="Pfam" id="PF10604">
    <property type="entry name" value="Polyketide_cyc2"/>
    <property type="match status" value="1"/>
</dbReference>
<dbReference type="AlphaFoldDB" id="A0ABD5MAU1"/>
<reference evidence="1 2" key="1">
    <citation type="submission" date="2024-08" db="EMBL/GenBank/DDBJ databases">
        <title>Halobellus sp. MBLA0158 whole genome sequence.</title>
        <authorList>
            <person name="Hwang C.Y."/>
            <person name="Cho E.-S."/>
            <person name="Seo M.-J."/>
        </authorList>
    </citation>
    <scope>NUCLEOTIDE SEQUENCE [LARGE SCALE GENOMIC DNA]</scope>
    <source>
        <strain evidence="1 2">MBLA0158</strain>
    </source>
</reference>
<dbReference type="CDD" id="cd07812">
    <property type="entry name" value="SRPBCC"/>
    <property type="match status" value="1"/>
</dbReference>
<gene>
    <name evidence="1" type="ORF">OS889_06195</name>
</gene>
<dbReference type="RefSeq" id="WP_372388251.1">
    <property type="nucleotide sequence ID" value="NZ_JBGNYA010000001.1"/>
</dbReference>
<evidence type="ECO:0000313" key="2">
    <source>
        <dbReference type="Proteomes" id="UP001570511"/>
    </source>
</evidence>
<dbReference type="Proteomes" id="UP001570511">
    <property type="component" value="Unassembled WGS sequence"/>
</dbReference>
<sequence>MTVRVRRVFEFDADPEAVWDFIADPSKRADAISVVERYEVDPDAGTATWHVRLPIPLVNSTARVETEDVTRDPPKYVKFVGKSSVLRVTGEHTIEPTEGGTKLVNEFVVDGRVPGVEGFFKRNLDAELENLERALRRAVEADA</sequence>
<dbReference type="Gene3D" id="3.30.530.20">
    <property type="match status" value="1"/>
</dbReference>
<dbReference type="SUPFAM" id="SSF55961">
    <property type="entry name" value="Bet v1-like"/>
    <property type="match status" value="1"/>
</dbReference>
<dbReference type="EMBL" id="JBGNYA010000001">
    <property type="protein sequence ID" value="MFA1610596.1"/>
    <property type="molecule type" value="Genomic_DNA"/>
</dbReference>
<organism evidence="1 2">
    <name type="scientific">Halobellus rubicundus</name>
    <dbReference type="NCBI Taxonomy" id="2996466"/>
    <lineage>
        <taxon>Archaea</taxon>
        <taxon>Methanobacteriati</taxon>
        <taxon>Methanobacteriota</taxon>
        <taxon>Stenosarchaea group</taxon>
        <taxon>Halobacteria</taxon>
        <taxon>Halobacteriales</taxon>
        <taxon>Haloferacaceae</taxon>
        <taxon>Halobellus</taxon>
    </lineage>
</organism>
<accession>A0ABD5MAU1</accession>
<comment type="caution">
    <text evidence="1">The sequence shown here is derived from an EMBL/GenBank/DDBJ whole genome shotgun (WGS) entry which is preliminary data.</text>
</comment>
<dbReference type="InterPro" id="IPR023393">
    <property type="entry name" value="START-like_dom_sf"/>
</dbReference>
<protein>
    <submittedName>
        <fullName evidence="1">SRPBCC family protein</fullName>
    </submittedName>
</protein>
<proteinExistence type="predicted"/>
<evidence type="ECO:0000313" key="1">
    <source>
        <dbReference type="EMBL" id="MFA1610596.1"/>
    </source>
</evidence>
<dbReference type="InterPro" id="IPR019587">
    <property type="entry name" value="Polyketide_cyclase/dehydratase"/>
</dbReference>
<name>A0ABD5MAU1_9EURY</name>
<keyword evidence="2" id="KW-1185">Reference proteome</keyword>